<proteinExistence type="predicted"/>
<dbReference type="InterPro" id="IPR001387">
    <property type="entry name" value="Cro/C1-type_HTH"/>
</dbReference>
<protein>
    <submittedName>
        <fullName evidence="3">Putative transcriptional regulator</fullName>
    </submittedName>
</protein>
<dbReference type="RefSeq" id="WP_072975648.1">
    <property type="nucleotide sequence ID" value="NZ_FQTY01000007.1"/>
</dbReference>
<dbReference type="GO" id="GO:0003677">
    <property type="term" value="F:DNA binding"/>
    <property type="evidence" value="ECO:0007669"/>
    <property type="project" value="UniProtKB-KW"/>
</dbReference>
<evidence type="ECO:0000256" key="1">
    <source>
        <dbReference type="ARBA" id="ARBA00023125"/>
    </source>
</evidence>
<feature type="domain" description="HTH cro/C1-type" evidence="2">
    <location>
        <begin position="6"/>
        <end position="58"/>
    </location>
</feature>
<dbReference type="Pfam" id="PF01381">
    <property type="entry name" value="HTH_3"/>
    <property type="match status" value="1"/>
</dbReference>
<organism evidence="3 4">
    <name type="scientific">Tissierella praeacuta DSM 18095</name>
    <dbReference type="NCBI Taxonomy" id="1123404"/>
    <lineage>
        <taxon>Bacteria</taxon>
        <taxon>Bacillati</taxon>
        <taxon>Bacillota</taxon>
        <taxon>Tissierellia</taxon>
        <taxon>Tissierellales</taxon>
        <taxon>Tissierellaceae</taxon>
        <taxon>Tissierella</taxon>
    </lineage>
</organism>
<dbReference type="GeneID" id="90994010"/>
<name>A0A1M4WF87_9FIRM</name>
<dbReference type="SMART" id="SM00530">
    <property type="entry name" value="HTH_XRE"/>
    <property type="match status" value="1"/>
</dbReference>
<dbReference type="Gene3D" id="1.10.260.40">
    <property type="entry name" value="lambda repressor-like DNA-binding domains"/>
    <property type="match status" value="1"/>
</dbReference>
<dbReference type="PANTHER" id="PTHR46558:SF11">
    <property type="entry name" value="HTH-TYPE TRANSCRIPTIONAL REGULATOR XRE"/>
    <property type="match status" value="1"/>
</dbReference>
<dbReference type="CDD" id="cd00093">
    <property type="entry name" value="HTH_XRE"/>
    <property type="match status" value="1"/>
</dbReference>
<reference evidence="4" key="1">
    <citation type="submission" date="2016-11" db="EMBL/GenBank/DDBJ databases">
        <authorList>
            <person name="Varghese N."/>
            <person name="Submissions S."/>
        </authorList>
    </citation>
    <scope>NUCLEOTIDE SEQUENCE [LARGE SCALE GENOMIC DNA]</scope>
    <source>
        <strain evidence="4">DSM 18095</strain>
    </source>
</reference>
<gene>
    <name evidence="3" type="ORF">SAMN02745784_01830</name>
</gene>
<dbReference type="PANTHER" id="PTHR46558">
    <property type="entry name" value="TRACRIPTIONAL REGULATORY PROTEIN-RELATED-RELATED"/>
    <property type="match status" value="1"/>
</dbReference>
<dbReference type="PROSITE" id="PS50943">
    <property type="entry name" value="HTH_CROC1"/>
    <property type="match status" value="1"/>
</dbReference>
<evidence type="ECO:0000259" key="2">
    <source>
        <dbReference type="PROSITE" id="PS50943"/>
    </source>
</evidence>
<accession>A0A1M4WF87</accession>
<dbReference type="STRING" id="1123404.SAMN02745784_01830"/>
<dbReference type="SUPFAM" id="SSF47413">
    <property type="entry name" value="lambda repressor-like DNA-binding domains"/>
    <property type="match status" value="1"/>
</dbReference>
<sequence>MKTLGEYRKDKNMTQIELHKATGIPLSSIAMYETGERTPSLARARKIAKFFNVSTDEIFFGLQVHNKRANEK</sequence>
<keyword evidence="4" id="KW-1185">Reference proteome</keyword>
<dbReference type="Proteomes" id="UP000184114">
    <property type="component" value="Unassembled WGS sequence"/>
</dbReference>
<evidence type="ECO:0000313" key="3">
    <source>
        <dbReference type="EMBL" id="SHE79830.1"/>
    </source>
</evidence>
<dbReference type="EMBL" id="FQTY01000007">
    <property type="protein sequence ID" value="SHE79830.1"/>
    <property type="molecule type" value="Genomic_DNA"/>
</dbReference>
<dbReference type="InterPro" id="IPR010982">
    <property type="entry name" value="Lambda_DNA-bd_dom_sf"/>
</dbReference>
<evidence type="ECO:0000313" key="4">
    <source>
        <dbReference type="Proteomes" id="UP000184114"/>
    </source>
</evidence>
<keyword evidence="1" id="KW-0238">DNA-binding</keyword>
<dbReference type="AlphaFoldDB" id="A0A1M4WF87"/>